<gene>
    <name evidence="1" type="ORF">DERYTH_LOCUS16093</name>
</gene>
<protein>
    <submittedName>
        <fullName evidence="1">26778_t:CDS:1</fullName>
    </submittedName>
</protein>
<evidence type="ECO:0000313" key="1">
    <source>
        <dbReference type="EMBL" id="CAG8742068.1"/>
    </source>
</evidence>
<name>A0A9N9NMC4_9GLOM</name>
<proteinExistence type="predicted"/>
<keyword evidence="2" id="KW-1185">Reference proteome</keyword>
<dbReference type="EMBL" id="CAJVPY010013676">
    <property type="protein sequence ID" value="CAG8742068.1"/>
    <property type="molecule type" value="Genomic_DNA"/>
</dbReference>
<sequence length="200" mass="23552">MDEFIKVIQKLMYDDLSEHQTNQEIVELWEQFLSTKKTTSHVKALHSKLKGVENRFAFETYVKQQRDLVRSGEYGALKFCNNIYKVIQLDYEVHQRWYMQHNAEVNHILQLATNIFKKLPECYHDALLNIMQSALEYILEDSKISKLQKDLNILQYNKLKTTNIDDIMNYAEIKMPAVKHSCANTDIELDILIPQNAVLE</sequence>
<dbReference type="OrthoDB" id="10475646at2759"/>
<comment type="caution">
    <text evidence="1">The sequence shown here is derived from an EMBL/GenBank/DDBJ whole genome shotgun (WGS) entry which is preliminary data.</text>
</comment>
<evidence type="ECO:0000313" key="2">
    <source>
        <dbReference type="Proteomes" id="UP000789405"/>
    </source>
</evidence>
<dbReference type="AlphaFoldDB" id="A0A9N9NMC4"/>
<reference evidence="1" key="1">
    <citation type="submission" date="2021-06" db="EMBL/GenBank/DDBJ databases">
        <authorList>
            <person name="Kallberg Y."/>
            <person name="Tangrot J."/>
            <person name="Rosling A."/>
        </authorList>
    </citation>
    <scope>NUCLEOTIDE SEQUENCE</scope>
    <source>
        <strain evidence="1">MA453B</strain>
    </source>
</reference>
<feature type="non-terminal residue" evidence="1">
    <location>
        <position position="200"/>
    </location>
</feature>
<accession>A0A9N9NMC4</accession>
<organism evidence="1 2">
    <name type="scientific">Dentiscutata erythropus</name>
    <dbReference type="NCBI Taxonomy" id="1348616"/>
    <lineage>
        <taxon>Eukaryota</taxon>
        <taxon>Fungi</taxon>
        <taxon>Fungi incertae sedis</taxon>
        <taxon>Mucoromycota</taxon>
        <taxon>Glomeromycotina</taxon>
        <taxon>Glomeromycetes</taxon>
        <taxon>Diversisporales</taxon>
        <taxon>Gigasporaceae</taxon>
        <taxon>Dentiscutata</taxon>
    </lineage>
</organism>
<dbReference type="Proteomes" id="UP000789405">
    <property type="component" value="Unassembled WGS sequence"/>
</dbReference>